<name>A0A1G6MWS9_9ACTN</name>
<evidence type="ECO:0000256" key="14">
    <source>
        <dbReference type="PIRSR" id="PIRSR000114-1"/>
    </source>
</evidence>
<comment type="catalytic activity">
    <reaction evidence="9">
        <text>sn-glycerol 3-phosphate + NADP(+) = dihydroxyacetone phosphate + NADPH + H(+)</text>
        <dbReference type="Rhea" id="RHEA:11096"/>
        <dbReference type="ChEBI" id="CHEBI:15378"/>
        <dbReference type="ChEBI" id="CHEBI:57597"/>
        <dbReference type="ChEBI" id="CHEBI:57642"/>
        <dbReference type="ChEBI" id="CHEBI:57783"/>
        <dbReference type="ChEBI" id="CHEBI:58349"/>
        <dbReference type="EC" id="1.1.1.94"/>
    </reaction>
    <physiologicalReaction direction="right-to-left" evidence="9">
        <dbReference type="Rhea" id="RHEA:11098"/>
    </physiologicalReaction>
</comment>
<dbReference type="PANTHER" id="PTHR11728:SF1">
    <property type="entry name" value="GLYCEROL-3-PHOSPHATE DEHYDROGENASE [NAD(+)] 2, CHLOROPLASTIC"/>
    <property type="match status" value="1"/>
</dbReference>
<feature type="binding site" evidence="13">
    <location>
        <position position="107"/>
    </location>
    <ligand>
        <name>sn-glycerol 3-phosphate</name>
        <dbReference type="ChEBI" id="CHEBI:57597"/>
    </ligand>
</feature>
<feature type="binding site" evidence="13">
    <location>
        <position position="140"/>
    </location>
    <ligand>
        <name>NADPH</name>
        <dbReference type="ChEBI" id="CHEBI:57783"/>
    </ligand>
</feature>
<reference evidence="21" key="1">
    <citation type="submission" date="2016-10" db="EMBL/GenBank/DDBJ databases">
        <authorList>
            <person name="Varghese N."/>
            <person name="Submissions S."/>
        </authorList>
    </citation>
    <scope>NUCLEOTIDE SEQUENCE [LARGE SCALE GENOMIC DNA]</scope>
    <source>
        <strain evidence="21">DSM 22619</strain>
    </source>
</reference>
<feature type="active site" description="Proton acceptor" evidence="13 14">
    <location>
        <position position="191"/>
    </location>
</feature>
<comment type="caution">
    <text evidence="13">Lacks conserved residue(s) required for the propagation of feature annotation.</text>
</comment>
<keyword evidence="13" id="KW-0963">Cytoplasm</keyword>
<evidence type="ECO:0000256" key="15">
    <source>
        <dbReference type="PIRSR" id="PIRSR000114-2"/>
    </source>
</evidence>
<keyword evidence="21" id="KW-1185">Reference proteome</keyword>
<dbReference type="InterPro" id="IPR011128">
    <property type="entry name" value="G3P_DH_NAD-dep_N"/>
</dbReference>
<feature type="binding site" evidence="13">
    <location>
        <position position="12"/>
    </location>
    <ligand>
        <name>NADPH</name>
        <dbReference type="ChEBI" id="CHEBI:57783"/>
    </ligand>
</feature>
<feature type="binding site" evidence="13">
    <location>
        <position position="256"/>
    </location>
    <ligand>
        <name>sn-glycerol 3-phosphate</name>
        <dbReference type="ChEBI" id="CHEBI:57597"/>
    </ligand>
</feature>
<feature type="binding site" evidence="16">
    <location>
        <position position="255"/>
    </location>
    <ligand>
        <name>NAD(+)</name>
        <dbReference type="ChEBI" id="CHEBI:57540"/>
    </ligand>
</feature>
<evidence type="ECO:0000256" key="9">
    <source>
        <dbReference type="ARBA" id="ARBA00052716"/>
    </source>
</evidence>
<evidence type="ECO:0000256" key="7">
    <source>
        <dbReference type="ARBA" id="ARBA00023209"/>
    </source>
</evidence>
<gene>
    <name evidence="13" type="primary">gpsA</name>
    <name evidence="20" type="ORF">SAMN04487824_12617</name>
</gene>
<dbReference type="GO" id="GO:0005975">
    <property type="term" value="P:carbohydrate metabolic process"/>
    <property type="evidence" value="ECO:0007669"/>
    <property type="project" value="InterPro"/>
</dbReference>
<keyword evidence="7 13" id="KW-0594">Phospholipid biosynthesis</keyword>
<feature type="binding site" evidence="13">
    <location>
        <position position="191"/>
    </location>
    <ligand>
        <name>sn-glycerol 3-phosphate</name>
        <dbReference type="ChEBI" id="CHEBI:57597"/>
    </ligand>
</feature>
<keyword evidence="6 13" id="KW-0443">Lipid metabolism</keyword>
<evidence type="ECO:0000259" key="18">
    <source>
        <dbReference type="Pfam" id="PF01210"/>
    </source>
</evidence>
<evidence type="ECO:0000256" key="2">
    <source>
        <dbReference type="ARBA" id="ARBA00022516"/>
    </source>
</evidence>
<feature type="domain" description="Glycerol-3-phosphate dehydrogenase NAD-dependent C-terminal" evidence="19">
    <location>
        <begin position="180"/>
        <end position="319"/>
    </location>
</feature>
<feature type="binding site" evidence="16">
    <location>
        <position position="140"/>
    </location>
    <ligand>
        <name>NAD(+)</name>
        <dbReference type="ChEBI" id="CHEBI:57540"/>
    </ligand>
</feature>
<dbReference type="InterPro" id="IPR006168">
    <property type="entry name" value="G3P_DH_NAD-dep"/>
</dbReference>
<keyword evidence="3 13" id="KW-0521">NADP</keyword>
<feature type="binding site" evidence="13">
    <location>
        <position position="255"/>
    </location>
    <ligand>
        <name>NADPH</name>
        <dbReference type="ChEBI" id="CHEBI:57783"/>
    </ligand>
</feature>
<evidence type="ECO:0000256" key="12">
    <source>
        <dbReference type="ARBA" id="ARBA00080511"/>
    </source>
</evidence>
<dbReference type="InterPro" id="IPR036291">
    <property type="entry name" value="NAD(P)-bd_dom_sf"/>
</dbReference>
<feature type="binding site" evidence="13">
    <location>
        <position position="136"/>
    </location>
    <ligand>
        <name>sn-glycerol 3-phosphate</name>
        <dbReference type="ChEBI" id="CHEBI:57597"/>
    </ligand>
</feature>
<proteinExistence type="inferred from homology"/>
<feature type="binding site" evidence="16">
    <location>
        <position position="84"/>
    </location>
    <ligand>
        <name>NAD(+)</name>
        <dbReference type="ChEBI" id="CHEBI:57540"/>
    </ligand>
</feature>
<dbReference type="UniPathway" id="UPA00940"/>
<dbReference type="Proteomes" id="UP000198528">
    <property type="component" value="Unassembled WGS sequence"/>
</dbReference>
<feature type="binding site" evidence="16">
    <location>
        <begin position="9"/>
        <end position="14"/>
    </location>
    <ligand>
        <name>NAD(+)</name>
        <dbReference type="ChEBI" id="CHEBI:57540"/>
    </ligand>
</feature>
<dbReference type="HAMAP" id="MF_00394">
    <property type="entry name" value="NAD_Glyc3P_dehydrog"/>
    <property type="match status" value="1"/>
</dbReference>
<dbReference type="Gene3D" id="3.40.50.720">
    <property type="entry name" value="NAD(P)-binding Rossmann-like Domain"/>
    <property type="match status" value="1"/>
</dbReference>
<dbReference type="Pfam" id="PF07479">
    <property type="entry name" value="NAD_Gly3P_dh_C"/>
    <property type="match status" value="1"/>
</dbReference>
<dbReference type="SUPFAM" id="SSF48179">
    <property type="entry name" value="6-phosphogluconate dehydrogenase C-terminal domain-like"/>
    <property type="match status" value="1"/>
</dbReference>
<evidence type="ECO:0000256" key="17">
    <source>
        <dbReference type="RuleBase" id="RU000437"/>
    </source>
</evidence>
<dbReference type="GO" id="GO:0046167">
    <property type="term" value="P:glycerol-3-phosphate biosynthetic process"/>
    <property type="evidence" value="ECO:0007669"/>
    <property type="project" value="UniProtKB-UniRule"/>
</dbReference>
<keyword evidence="8 13" id="KW-1208">Phospholipid metabolism</keyword>
<feature type="binding site" evidence="13">
    <location>
        <position position="107"/>
    </location>
    <ligand>
        <name>NADPH</name>
        <dbReference type="ChEBI" id="CHEBI:57783"/>
    </ligand>
</feature>
<evidence type="ECO:0000256" key="1">
    <source>
        <dbReference type="ARBA" id="ARBA00011009"/>
    </source>
</evidence>
<dbReference type="RefSeq" id="WP_090847561.1">
    <property type="nucleotide sequence ID" value="NZ_FMZL01000026.1"/>
</dbReference>
<dbReference type="GO" id="GO:0006650">
    <property type="term" value="P:glycerophospholipid metabolic process"/>
    <property type="evidence" value="ECO:0007669"/>
    <property type="project" value="UniProtKB-UniRule"/>
</dbReference>
<feature type="binding site" evidence="13">
    <location>
        <position position="281"/>
    </location>
    <ligand>
        <name>NADPH</name>
        <dbReference type="ChEBI" id="CHEBI:57783"/>
    </ligand>
</feature>
<evidence type="ECO:0000256" key="6">
    <source>
        <dbReference type="ARBA" id="ARBA00023098"/>
    </source>
</evidence>
<evidence type="ECO:0000313" key="21">
    <source>
        <dbReference type="Proteomes" id="UP000198528"/>
    </source>
</evidence>
<dbReference type="GO" id="GO:0051287">
    <property type="term" value="F:NAD binding"/>
    <property type="evidence" value="ECO:0007669"/>
    <property type="project" value="InterPro"/>
</dbReference>
<dbReference type="EC" id="1.1.1.94" evidence="10 13"/>
<evidence type="ECO:0000259" key="19">
    <source>
        <dbReference type="Pfam" id="PF07479"/>
    </source>
</evidence>
<keyword evidence="13" id="KW-0547">Nucleotide-binding</keyword>
<keyword evidence="2 13" id="KW-0444">Lipid biosynthesis</keyword>
<evidence type="ECO:0000256" key="4">
    <source>
        <dbReference type="ARBA" id="ARBA00023002"/>
    </source>
</evidence>
<dbReference type="GO" id="GO:0046168">
    <property type="term" value="P:glycerol-3-phosphate catabolic process"/>
    <property type="evidence" value="ECO:0007669"/>
    <property type="project" value="InterPro"/>
</dbReference>
<comment type="function">
    <text evidence="13">Catalyzes the reduction of the glycolytic intermediate dihydroxyacetone phosphate (DHAP) to sn-glycerol 3-phosphate (G3P), the key precursor for phospholipid synthesis.</text>
</comment>
<dbReference type="PANTHER" id="PTHR11728">
    <property type="entry name" value="GLYCEROL-3-PHOSPHATE DEHYDROGENASE"/>
    <property type="match status" value="1"/>
</dbReference>
<comment type="subcellular location">
    <subcellularLocation>
        <location evidence="13">Cytoplasm</location>
    </subcellularLocation>
</comment>
<dbReference type="PRINTS" id="PR00077">
    <property type="entry name" value="GPDHDRGNASE"/>
</dbReference>
<dbReference type="GO" id="GO:0005829">
    <property type="term" value="C:cytosol"/>
    <property type="evidence" value="ECO:0007669"/>
    <property type="project" value="TreeGrafter"/>
</dbReference>
<feature type="binding site" evidence="13">
    <location>
        <position position="254"/>
    </location>
    <ligand>
        <name>sn-glycerol 3-phosphate</name>
        <dbReference type="ChEBI" id="CHEBI:57597"/>
    </ligand>
</feature>
<feature type="binding site" evidence="13">
    <location>
        <position position="33"/>
    </location>
    <ligand>
        <name>NADPH</name>
        <dbReference type="ChEBI" id="CHEBI:57783"/>
    </ligand>
</feature>
<organism evidence="20 21">
    <name type="scientific">Parafannyhessea umbonata</name>
    <dbReference type="NCBI Taxonomy" id="604330"/>
    <lineage>
        <taxon>Bacteria</taxon>
        <taxon>Bacillati</taxon>
        <taxon>Actinomycetota</taxon>
        <taxon>Coriobacteriia</taxon>
        <taxon>Coriobacteriales</taxon>
        <taxon>Atopobiaceae</taxon>
        <taxon>Parafannyhessea</taxon>
    </lineage>
</organism>
<sequence length="339" mass="35890">MAGRIAVIGSGSWGTAAAGLLAAHADDVRVWAHSPKVAEAINRTHRNPRHLTDFELPANVSASHDFAQVLDGAESMVMVVPSSFLRGICEELKGLVPEDLPIVVLTKGIEPGTHLLMADVVADVLGNPARVAALSGPNHAEEICQGLISAAVVACQSEELAAYFQEAFVSQEFRVYRSQDIKGVEVCAAVKNVVAIACGICAGLGLGDNTLAVLMTRGLAEISRIVCAVGGDPMTCMGLAGMGDLVATCTSRHSRNRTFGEAFSHGESLEDYEERTGMVVEGARAAQSTWELARELGIEAPLTNAVHSILYDGTELGEAAQLLLDRDPHVEFYGLDTRE</sequence>
<dbReference type="SUPFAM" id="SSF51735">
    <property type="entry name" value="NAD(P)-binding Rossmann-fold domains"/>
    <property type="match status" value="1"/>
</dbReference>
<keyword evidence="4 13" id="KW-0560">Oxidoreductase</keyword>
<evidence type="ECO:0000256" key="13">
    <source>
        <dbReference type="HAMAP-Rule" id="MF_00394"/>
    </source>
</evidence>
<feature type="binding site" evidence="15">
    <location>
        <position position="107"/>
    </location>
    <ligand>
        <name>substrate</name>
    </ligand>
</feature>
<dbReference type="GO" id="GO:0141152">
    <property type="term" value="F:glycerol-3-phosphate dehydrogenase (NAD+) activity"/>
    <property type="evidence" value="ECO:0007669"/>
    <property type="project" value="RHEA"/>
</dbReference>
<feature type="domain" description="Glycerol-3-phosphate dehydrogenase NAD-dependent N-terminal" evidence="18">
    <location>
        <begin position="5"/>
        <end position="160"/>
    </location>
</feature>
<dbReference type="FunFam" id="1.10.1040.10:FF:000001">
    <property type="entry name" value="Glycerol-3-phosphate dehydrogenase [NAD(P)+]"/>
    <property type="match status" value="1"/>
</dbReference>
<feature type="binding site" evidence="13">
    <location>
        <position position="279"/>
    </location>
    <ligand>
        <name>NADPH</name>
        <dbReference type="ChEBI" id="CHEBI:57783"/>
    </ligand>
</feature>
<dbReference type="InterPro" id="IPR006109">
    <property type="entry name" value="G3P_DH_NAD-dep_C"/>
</dbReference>
<dbReference type="AlphaFoldDB" id="A0A1G6MWS9"/>
<dbReference type="EMBL" id="FMZL01000026">
    <property type="protein sequence ID" value="SDC59989.1"/>
    <property type="molecule type" value="Genomic_DNA"/>
</dbReference>
<keyword evidence="5 13" id="KW-0520">NAD</keyword>
<feature type="binding site" evidence="13">
    <location>
        <position position="255"/>
    </location>
    <ligand>
        <name>sn-glycerol 3-phosphate</name>
        <dbReference type="ChEBI" id="CHEBI:57597"/>
    </ligand>
</feature>
<evidence type="ECO:0000256" key="11">
    <source>
        <dbReference type="ARBA" id="ARBA00069372"/>
    </source>
</evidence>
<dbReference type="Pfam" id="PF01210">
    <property type="entry name" value="NAD_Gly3P_dh_N"/>
    <property type="match status" value="1"/>
</dbReference>
<feature type="binding site" evidence="13">
    <location>
        <position position="244"/>
    </location>
    <ligand>
        <name>sn-glycerol 3-phosphate</name>
        <dbReference type="ChEBI" id="CHEBI:57597"/>
    </ligand>
</feature>
<dbReference type="InterPro" id="IPR008927">
    <property type="entry name" value="6-PGluconate_DH-like_C_sf"/>
</dbReference>
<dbReference type="NCBIfam" id="NF000942">
    <property type="entry name" value="PRK00094.1-4"/>
    <property type="match status" value="1"/>
</dbReference>
<evidence type="ECO:0000256" key="10">
    <source>
        <dbReference type="ARBA" id="ARBA00066687"/>
    </source>
</evidence>
<feature type="binding site" evidence="13">
    <location>
        <position position="13"/>
    </location>
    <ligand>
        <name>NADPH</name>
        <dbReference type="ChEBI" id="CHEBI:57783"/>
    </ligand>
</feature>
<accession>A0A1G6MWS9</accession>
<evidence type="ECO:0000256" key="5">
    <source>
        <dbReference type="ARBA" id="ARBA00023027"/>
    </source>
</evidence>
<comment type="catalytic activity">
    <reaction evidence="13">
        <text>sn-glycerol 3-phosphate + NAD(+) = dihydroxyacetone phosphate + NADH + H(+)</text>
        <dbReference type="Rhea" id="RHEA:11092"/>
        <dbReference type="ChEBI" id="CHEBI:15378"/>
        <dbReference type="ChEBI" id="CHEBI:57540"/>
        <dbReference type="ChEBI" id="CHEBI:57597"/>
        <dbReference type="ChEBI" id="CHEBI:57642"/>
        <dbReference type="ChEBI" id="CHEBI:57945"/>
        <dbReference type="EC" id="1.1.1.94"/>
    </reaction>
</comment>
<feature type="binding site" evidence="15">
    <location>
        <begin position="255"/>
        <end position="256"/>
    </location>
    <ligand>
        <name>substrate</name>
    </ligand>
</feature>
<evidence type="ECO:0000256" key="16">
    <source>
        <dbReference type="PIRSR" id="PIRSR000114-3"/>
    </source>
</evidence>
<comment type="pathway">
    <text evidence="13">Membrane lipid metabolism; glycerophospholipid metabolism.</text>
</comment>
<protein>
    <recommendedName>
        <fullName evidence="11 13">Glycerol-3-phosphate dehydrogenase [NAD(P)+]</fullName>
        <ecNumber evidence="10 13">1.1.1.94</ecNumber>
    </recommendedName>
    <alternativeName>
        <fullName evidence="13">NAD(P)(+)-dependent glycerol-3-phosphate dehydrogenase</fullName>
    </alternativeName>
    <alternativeName>
        <fullName evidence="12 13">NAD(P)H-dependent dihydroxyacetone-phosphate reductase</fullName>
    </alternativeName>
</protein>
<dbReference type="GO" id="GO:0141153">
    <property type="term" value="F:glycerol-3-phosphate dehydrogenase (NADP+) activity"/>
    <property type="evidence" value="ECO:0007669"/>
    <property type="project" value="RHEA"/>
</dbReference>
<evidence type="ECO:0000256" key="3">
    <source>
        <dbReference type="ARBA" id="ARBA00022857"/>
    </source>
</evidence>
<dbReference type="PROSITE" id="PS00957">
    <property type="entry name" value="NAD_G3PDH"/>
    <property type="match status" value="1"/>
</dbReference>
<dbReference type="FunFam" id="3.40.50.720:FF:000019">
    <property type="entry name" value="Glycerol-3-phosphate dehydrogenase [NAD(P)+]"/>
    <property type="match status" value="1"/>
</dbReference>
<dbReference type="GO" id="GO:0008654">
    <property type="term" value="P:phospholipid biosynthetic process"/>
    <property type="evidence" value="ECO:0007669"/>
    <property type="project" value="UniProtKB-KW"/>
</dbReference>
<dbReference type="STRING" id="604330.SAMN04489857_0913"/>
<comment type="similarity">
    <text evidence="1 13 17">Belongs to the NAD-dependent glycerol-3-phosphate dehydrogenase family.</text>
</comment>
<dbReference type="NCBIfam" id="NF000940">
    <property type="entry name" value="PRK00094.1-2"/>
    <property type="match status" value="1"/>
</dbReference>
<dbReference type="Gene3D" id="1.10.1040.10">
    <property type="entry name" value="N-(1-d-carboxylethyl)-l-norvaline Dehydrogenase, domain 2"/>
    <property type="match status" value="1"/>
</dbReference>
<evidence type="ECO:0000256" key="8">
    <source>
        <dbReference type="ARBA" id="ARBA00023264"/>
    </source>
</evidence>
<dbReference type="PIRSF" id="PIRSF000114">
    <property type="entry name" value="Glycerol-3-P_dh"/>
    <property type="match status" value="1"/>
</dbReference>
<dbReference type="InterPro" id="IPR013328">
    <property type="entry name" value="6PGD_dom2"/>
</dbReference>
<evidence type="ECO:0000313" key="20">
    <source>
        <dbReference type="EMBL" id="SDC59989.1"/>
    </source>
</evidence>